<dbReference type="InterPro" id="IPR007348">
    <property type="entry name" value="CopC_dom"/>
</dbReference>
<reference evidence="6" key="1">
    <citation type="journal article" date="2019" name="Int. J. Syst. Evol. Microbiol.">
        <title>The Global Catalogue of Microorganisms (GCM) 10K type strain sequencing project: providing services to taxonomists for standard genome sequencing and annotation.</title>
        <authorList>
            <consortium name="The Broad Institute Genomics Platform"/>
            <consortium name="The Broad Institute Genome Sequencing Center for Infectious Disease"/>
            <person name="Wu L."/>
            <person name="Ma J."/>
        </authorList>
    </citation>
    <scope>NUCLEOTIDE SEQUENCE [LARGE SCALE GENOMIC DNA]</scope>
    <source>
        <strain evidence="6">CCUG 56029</strain>
    </source>
</reference>
<protein>
    <submittedName>
        <fullName evidence="5">Copper resistance protein CopC</fullName>
    </submittedName>
</protein>
<dbReference type="EMBL" id="JBHSEH010000005">
    <property type="protein sequence ID" value="MFC4425460.1"/>
    <property type="molecule type" value="Genomic_DNA"/>
</dbReference>
<dbReference type="SUPFAM" id="SSF81296">
    <property type="entry name" value="E set domains"/>
    <property type="match status" value="1"/>
</dbReference>
<accession>A0ABV8XMK9</accession>
<proteinExistence type="predicted"/>
<feature type="domain" description="CopC" evidence="4">
    <location>
        <begin position="19"/>
        <end position="131"/>
    </location>
</feature>
<evidence type="ECO:0000259" key="4">
    <source>
        <dbReference type="Pfam" id="PF04234"/>
    </source>
</evidence>
<sequence length="132" mass="14066">MHRLAVPILLTTLSSALAHTQVTVVMPKPAATVAAPRTIQLRFSEPVNLRFSTFRVVPLVDGPSTDTAALKALALKAGDPRLMNLGPQPSGMAAQLSLRLKPGLTPGAYLIAWSVLSEDGHPVRGHSLFRVK</sequence>
<name>A0ABV8XMK9_9DEIO</name>
<dbReference type="RefSeq" id="WP_380036874.1">
    <property type="nucleotide sequence ID" value="NZ_JBHSEH010000005.1"/>
</dbReference>
<dbReference type="InterPro" id="IPR014756">
    <property type="entry name" value="Ig_E-set"/>
</dbReference>
<comment type="caution">
    <text evidence="5">The sequence shown here is derived from an EMBL/GenBank/DDBJ whole genome shotgun (WGS) entry which is preliminary data.</text>
</comment>
<evidence type="ECO:0000313" key="5">
    <source>
        <dbReference type="EMBL" id="MFC4425460.1"/>
    </source>
</evidence>
<dbReference type="Pfam" id="PF04234">
    <property type="entry name" value="CopC"/>
    <property type="match status" value="1"/>
</dbReference>
<organism evidence="5 6">
    <name type="scientific">Deinococcus navajonensis</name>
    <dbReference type="NCBI Taxonomy" id="309884"/>
    <lineage>
        <taxon>Bacteria</taxon>
        <taxon>Thermotogati</taxon>
        <taxon>Deinococcota</taxon>
        <taxon>Deinococci</taxon>
        <taxon>Deinococcales</taxon>
        <taxon>Deinococcaceae</taxon>
        <taxon>Deinococcus</taxon>
    </lineage>
</organism>
<feature type="chain" id="PRO_5045927934" evidence="3">
    <location>
        <begin position="19"/>
        <end position="132"/>
    </location>
</feature>
<dbReference type="Gene3D" id="2.60.40.1220">
    <property type="match status" value="1"/>
</dbReference>
<evidence type="ECO:0000256" key="2">
    <source>
        <dbReference type="ARBA" id="ARBA00023008"/>
    </source>
</evidence>
<feature type="signal peptide" evidence="3">
    <location>
        <begin position="1"/>
        <end position="18"/>
    </location>
</feature>
<gene>
    <name evidence="5" type="ORF">ACFOZ9_04490</name>
</gene>
<dbReference type="InterPro" id="IPR014755">
    <property type="entry name" value="Cu-Rt/internalin_Ig-like"/>
</dbReference>
<evidence type="ECO:0000256" key="1">
    <source>
        <dbReference type="ARBA" id="ARBA00022729"/>
    </source>
</evidence>
<evidence type="ECO:0000313" key="6">
    <source>
        <dbReference type="Proteomes" id="UP001595998"/>
    </source>
</evidence>
<dbReference type="Proteomes" id="UP001595998">
    <property type="component" value="Unassembled WGS sequence"/>
</dbReference>
<keyword evidence="1 3" id="KW-0732">Signal</keyword>
<keyword evidence="2" id="KW-0186">Copper</keyword>
<evidence type="ECO:0000256" key="3">
    <source>
        <dbReference type="SAM" id="SignalP"/>
    </source>
</evidence>
<keyword evidence="6" id="KW-1185">Reference proteome</keyword>